<name>A0A7S4EA75_9STRA</name>
<dbReference type="Pfam" id="PF02037">
    <property type="entry name" value="SAP"/>
    <property type="match status" value="1"/>
</dbReference>
<dbReference type="InterPro" id="IPR016194">
    <property type="entry name" value="SPOC-like_C_dom_sf"/>
</dbReference>
<evidence type="ECO:0000256" key="1">
    <source>
        <dbReference type="ARBA" id="ARBA00004123"/>
    </source>
</evidence>
<keyword evidence="7" id="KW-0238">DNA-binding</keyword>
<dbReference type="SUPFAM" id="SSF53300">
    <property type="entry name" value="vWA-like"/>
    <property type="match status" value="1"/>
</dbReference>
<feature type="domain" description="SAP" evidence="11">
    <location>
        <begin position="600"/>
        <end position="634"/>
    </location>
</feature>
<evidence type="ECO:0000313" key="13">
    <source>
        <dbReference type="EMBL" id="CAH0369465.1"/>
    </source>
</evidence>
<evidence type="ECO:0000256" key="8">
    <source>
        <dbReference type="ARBA" id="ARBA00023172"/>
    </source>
</evidence>
<evidence type="ECO:0000256" key="9">
    <source>
        <dbReference type="ARBA" id="ARBA00023204"/>
    </source>
</evidence>
<dbReference type="GO" id="GO:0006303">
    <property type="term" value="P:double-strand break repair via nonhomologous end joining"/>
    <property type="evidence" value="ECO:0007669"/>
    <property type="project" value="InterPro"/>
</dbReference>
<keyword evidence="8" id="KW-0233">DNA recombination</keyword>
<dbReference type="AlphaFoldDB" id="A0A7S4EA75"/>
<dbReference type="InterPro" id="IPR006164">
    <property type="entry name" value="DNA_bd_Ku70/Ku80"/>
</dbReference>
<evidence type="ECO:0000259" key="11">
    <source>
        <dbReference type="PROSITE" id="PS50800"/>
    </source>
</evidence>
<dbReference type="Gene3D" id="3.40.50.410">
    <property type="entry name" value="von Willebrand factor, type A domain"/>
    <property type="match status" value="1"/>
</dbReference>
<evidence type="ECO:0000256" key="3">
    <source>
        <dbReference type="ARBA" id="ARBA00022763"/>
    </source>
</evidence>
<dbReference type="InterPro" id="IPR003034">
    <property type="entry name" value="SAP_dom"/>
</dbReference>
<comment type="subcellular location">
    <subcellularLocation>
        <location evidence="1">Nucleus</location>
    </subcellularLocation>
</comment>
<dbReference type="Proteomes" id="UP000789595">
    <property type="component" value="Unassembled WGS sequence"/>
</dbReference>
<evidence type="ECO:0000256" key="10">
    <source>
        <dbReference type="ARBA" id="ARBA00023242"/>
    </source>
</evidence>
<gene>
    <name evidence="12" type="ORF">PCAL00307_LOCUS15478</name>
    <name evidence="13" type="ORF">PECAL_2P25880</name>
</gene>
<dbReference type="GO" id="GO:0016787">
    <property type="term" value="F:hydrolase activity"/>
    <property type="evidence" value="ECO:0007669"/>
    <property type="project" value="UniProtKB-KW"/>
</dbReference>
<reference evidence="12" key="1">
    <citation type="submission" date="2021-01" db="EMBL/GenBank/DDBJ databases">
        <authorList>
            <person name="Corre E."/>
            <person name="Pelletier E."/>
            <person name="Niang G."/>
            <person name="Scheremetjew M."/>
            <person name="Finn R."/>
            <person name="Kale V."/>
            <person name="Holt S."/>
            <person name="Cochrane G."/>
            <person name="Meng A."/>
            <person name="Brown T."/>
            <person name="Cohen L."/>
        </authorList>
    </citation>
    <scope>NUCLEOTIDE SEQUENCE</scope>
    <source>
        <strain evidence="12">CCMP1756</strain>
    </source>
</reference>
<evidence type="ECO:0000256" key="5">
    <source>
        <dbReference type="ARBA" id="ARBA00022806"/>
    </source>
</evidence>
<dbReference type="EMBL" id="CAKKNE010000002">
    <property type="protein sequence ID" value="CAH0369465.1"/>
    <property type="molecule type" value="Genomic_DNA"/>
</dbReference>
<keyword evidence="14" id="KW-1185">Reference proteome</keyword>
<dbReference type="GO" id="GO:0042162">
    <property type="term" value="F:telomeric DNA binding"/>
    <property type="evidence" value="ECO:0007669"/>
    <property type="project" value="TreeGrafter"/>
</dbReference>
<dbReference type="OrthoDB" id="761538at2759"/>
<dbReference type="Pfam" id="PF02735">
    <property type="entry name" value="Ku"/>
    <property type="match status" value="1"/>
</dbReference>
<keyword evidence="6" id="KW-0067">ATP-binding</keyword>
<reference evidence="13" key="2">
    <citation type="submission" date="2021-11" db="EMBL/GenBank/DDBJ databases">
        <authorList>
            <consortium name="Genoscope - CEA"/>
            <person name="William W."/>
        </authorList>
    </citation>
    <scope>NUCLEOTIDE SEQUENCE</scope>
</reference>
<dbReference type="GO" id="GO:0006310">
    <property type="term" value="P:DNA recombination"/>
    <property type="evidence" value="ECO:0007669"/>
    <property type="project" value="UniProtKB-KW"/>
</dbReference>
<organism evidence="12">
    <name type="scientific">Pelagomonas calceolata</name>
    <dbReference type="NCBI Taxonomy" id="35677"/>
    <lineage>
        <taxon>Eukaryota</taxon>
        <taxon>Sar</taxon>
        <taxon>Stramenopiles</taxon>
        <taxon>Ochrophyta</taxon>
        <taxon>Pelagophyceae</taxon>
        <taxon>Pelagomonadales</taxon>
        <taxon>Pelagomonadaceae</taxon>
        <taxon>Pelagomonas</taxon>
    </lineage>
</organism>
<sequence length="639" mass="69405">MDFTEPTGEGDDHHGGQERALFLLDARPELFESTEQGTRCEIAVRQVLDYVKARLLEKNRDIVGLVACGPDEAAVTLLTPAAPSAKAARALGEALKTGKCATPQAFRKWLEDDDEITQKPRNRTDARQGRLRNGLDRCARDLEDASKGPSAVDSIYIFSGAKDPCDGDADQHAACEVFARDSSDVDRELQLYYFGEAESVEDFWKPRILIPSAPPQDAQDQWQERAWPALEIVDVFDAGRERARMARGMRGAKTVPGVELNLSLGDDCTTKVVVRLRKLHQCKRAQTATNVHGESLQRVKAQGDVLDTVTGAKLDKATDVNTYVAVGHFYEPPKEEDEPESAKALRRSHRVVVDAQDRDECAECFEPGSVCVLGVCSVRDAFPSGLRVQNPGSSPCALSPDDSEAPGSSAVVQAFAASLREKNLVALARYIPKRSAARRRGPKLVALQARDDGLGLIELPFDDELRSVPLPDEVPPAPELDRSMSTLVNALQARCVPGGPVDVDAGVPNYALRSQHAALEAFALGLDDSAVQKVKTRAEALRPSRADTELVNAAEAVASSLPEEIEEQPVAKKRRVAAPKDIKVLVDKALLTAPCDRDKLKNHTNDALKACCGDLGLKKSGKKEDLVERIAEHVDAQSA</sequence>
<evidence type="ECO:0000256" key="4">
    <source>
        <dbReference type="ARBA" id="ARBA00022801"/>
    </source>
</evidence>
<dbReference type="PROSITE" id="PS50800">
    <property type="entry name" value="SAP"/>
    <property type="match status" value="1"/>
</dbReference>
<keyword evidence="9" id="KW-0234">DNA repair</keyword>
<keyword evidence="5" id="KW-0347">Helicase</keyword>
<dbReference type="SMART" id="SM00513">
    <property type="entry name" value="SAP"/>
    <property type="match status" value="1"/>
</dbReference>
<dbReference type="InterPro" id="IPR036361">
    <property type="entry name" value="SAP_dom_sf"/>
</dbReference>
<proteinExistence type="predicted"/>
<keyword evidence="3" id="KW-0227">DNA damage</keyword>
<evidence type="ECO:0000256" key="6">
    <source>
        <dbReference type="ARBA" id="ARBA00022840"/>
    </source>
</evidence>
<dbReference type="SUPFAM" id="SSF68906">
    <property type="entry name" value="SAP domain"/>
    <property type="match status" value="1"/>
</dbReference>
<evidence type="ECO:0000313" key="12">
    <source>
        <dbReference type="EMBL" id="CAE0700042.1"/>
    </source>
</evidence>
<dbReference type="PANTHER" id="PTHR12604">
    <property type="entry name" value="KU AUTOANTIGEN DNA HELICASE"/>
    <property type="match status" value="1"/>
</dbReference>
<keyword evidence="10" id="KW-0539">Nucleus</keyword>
<keyword evidence="4" id="KW-0378">Hydrolase</keyword>
<dbReference type="GO" id="GO:0003690">
    <property type="term" value="F:double-stranded DNA binding"/>
    <property type="evidence" value="ECO:0007669"/>
    <property type="project" value="TreeGrafter"/>
</dbReference>
<dbReference type="Gene3D" id="1.10.720.30">
    <property type="entry name" value="SAP domain"/>
    <property type="match status" value="1"/>
</dbReference>
<evidence type="ECO:0000256" key="2">
    <source>
        <dbReference type="ARBA" id="ARBA00022741"/>
    </source>
</evidence>
<dbReference type="PANTHER" id="PTHR12604:SF2">
    <property type="entry name" value="X-RAY REPAIR CROSS-COMPLEMENTING PROTEIN 6"/>
    <property type="match status" value="1"/>
</dbReference>
<protein>
    <recommendedName>
        <fullName evidence="11">SAP domain-containing protein</fullName>
    </recommendedName>
</protein>
<dbReference type="GO" id="GO:0043564">
    <property type="term" value="C:Ku70:Ku80 complex"/>
    <property type="evidence" value="ECO:0007669"/>
    <property type="project" value="TreeGrafter"/>
</dbReference>
<dbReference type="GO" id="GO:0004386">
    <property type="term" value="F:helicase activity"/>
    <property type="evidence" value="ECO:0007669"/>
    <property type="project" value="UniProtKB-KW"/>
</dbReference>
<dbReference type="SUPFAM" id="SSF100939">
    <property type="entry name" value="SPOC domain-like"/>
    <property type="match status" value="1"/>
</dbReference>
<accession>A0A7S4EA75</accession>
<dbReference type="EMBL" id="HBIW01017973">
    <property type="protein sequence ID" value="CAE0700042.1"/>
    <property type="molecule type" value="Transcribed_RNA"/>
</dbReference>
<dbReference type="InterPro" id="IPR036465">
    <property type="entry name" value="vWFA_dom_sf"/>
</dbReference>
<dbReference type="GO" id="GO:0005524">
    <property type="term" value="F:ATP binding"/>
    <property type="evidence" value="ECO:0007669"/>
    <property type="project" value="UniProtKB-KW"/>
</dbReference>
<keyword evidence="2" id="KW-0547">Nucleotide-binding</keyword>
<evidence type="ECO:0000313" key="14">
    <source>
        <dbReference type="Proteomes" id="UP000789595"/>
    </source>
</evidence>
<dbReference type="Gene3D" id="2.40.290.10">
    <property type="match status" value="1"/>
</dbReference>
<evidence type="ECO:0000256" key="7">
    <source>
        <dbReference type="ARBA" id="ARBA00023125"/>
    </source>
</evidence>
<dbReference type="GO" id="GO:0000723">
    <property type="term" value="P:telomere maintenance"/>
    <property type="evidence" value="ECO:0007669"/>
    <property type="project" value="TreeGrafter"/>
</dbReference>